<evidence type="ECO:0000256" key="2">
    <source>
        <dbReference type="ARBA" id="ARBA00022927"/>
    </source>
</evidence>
<feature type="domain" description="Helicase ATP-binding" evidence="5">
    <location>
        <begin position="163"/>
        <end position="239"/>
    </location>
</feature>
<proteinExistence type="predicted"/>
<name>A0AAD3TEE0_NEPGR</name>
<dbReference type="EMBL" id="BSYO01000033">
    <property type="protein sequence ID" value="GMH28030.1"/>
    <property type="molecule type" value="Genomic_DNA"/>
</dbReference>
<feature type="domain" description="SecA family profile" evidence="6">
    <location>
        <begin position="77"/>
        <end position="239"/>
    </location>
</feature>
<dbReference type="InterPro" id="IPR000185">
    <property type="entry name" value="SecA"/>
</dbReference>
<dbReference type="GO" id="GO:0006605">
    <property type="term" value="P:protein targeting"/>
    <property type="evidence" value="ECO:0007669"/>
    <property type="project" value="InterPro"/>
</dbReference>
<dbReference type="EC" id="7.4.2.4" evidence="1"/>
<gene>
    <name evidence="7" type="ORF">Nepgr_029873</name>
</gene>
<dbReference type="PRINTS" id="PR00906">
    <property type="entry name" value="SECA"/>
</dbReference>
<dbReference type="PANTHER" id="PTHR30612:SF0">
    <property type="entry name" value="CHLOROPLAST PROTEIN-TRANSPORTING ATPASE"/>
    <property type="match status" value="1"/>
</dbReference>
<dbReference type="SUPFAM" id="SSF52540">
    <property type="entry name" value="P-loop containing nucleoside triphosphate hydrolases"/>
    <property type="match status" value="1"/>
</dbReference>
<dbReference type="PROSITE" id="PS51192">
    <property type="entry name" value="HELICASE_ATP_BIND_1"/>
    <property type="match status" value="1"/>
</dbReference>
<keyword evidence="8" id="KW-1185">Reference proteome</keyword>
<keyword evidence="2" id="KW-0813">Transport</keyword>
<dbReference type="InterPro" id="IPR014018">
    <property type="entry name" value="SecA_motor_DEAD"/>
</dbReference>
<dbReference type="AlphaFoldDB" id="A0AAD3TEE0"/>
<dbReference type="PANTHER" id="PTHR30612">
    <property type="entry name" value="SECA INNER MEMBRANE COMPONENT OF SEC PROTEIN SECRETION SYSTEM"/>
    <property type="match status" value="1"/>
</dbReference>
<protein>
    <recommendedName>
        <fullName evidence="1">chloroplast protein-transporting ATPase</fullName>
        <ecNumber evidence="1">7.4.2.4</ecNumber>
    </recommendedName>
</protein>
<dbReference type="CDD" id="cd17928">
    <property type="entry name" value="DEXDc_SecA"/>
    <property type="match status" value="1"/>
</dbReference>
<evidence type="ECO:0000259" key="6">
    <source>
        <dbReference type="PROSITE" id="PS51196"/>
    </source>
</evidence>
<evidence type="ECO:0000313" key="8">
    <source>
        <dbReference type="Proteomes" id="UP001279734"/>
    </source>
</evidence>
<dbReference type="SMART" id="SM00957">
    <property type="entry name" value="SecA_DEAD"/>
    <property type="match status" value="1"/>
</dbReference>
<evidence type="ECO:0000256" key="3">
    <source>
        <dbReference type="ARBA" id="ARBA00023010"/>
    </source>
</evidence>
<sequence length="239" mass="26099">MVTTLAEPAPSVAVVWKYSAALFSPLTLPKKQKTSRPYFMGLDKRKYKLRFGAGAGGVDGDICGRRKGRVVASLGGLLSSIFKGADDGEATRQQYASTVSLISYLEPQFLSLSDSELRERTTILRQRAQNGESLDALLPEAFAVVREASKRVLGLRPFDFQLIGGIVLHKGQIGEMRTGEGKTLVAILPAYLNALNGKGVHVVTVNDYFAHRDCEWVGQVPRFLGLKVGLIQQNMSSEQ</sequence>
<evidence type="ECO:0000256" key="4">
    <source>
        <dbReference type="ARBA" id="ARBA00034043"/>
    </source>
</evidence>
<dbReference type="Proteomes" id="UP001279734">
    <property type="component" value="Unassembled WGS sequence"/>
</dbReference>
<comment type="catalytic activity">
    <reaction evidence="4">
        <text>ATP + H2O + chloroplast-proteinSide 1 = ADP + phosphate + chloroplast-proteinSide 2.</text>
        <dbReference type="EC" id="7.4.2.4"/>
    </reaction>
</comment>
<reference evidence="7" key="1">
    <citation type="submission" date="2023-05" db="EMBL/GenBank/DDBJ databases">
        <title>Nepenthes gracilis genome sequencing.</title>
        <authorList>
            <person name="Fukushima K."/>
        </authorList>
    </citation>
    <scope>NUCLEOTIDE SEQUENCE</scope>
    <source>
        <strain evidence="7">SING2019-196</strain>
    </source>
</reference>
<dbReference type="PROSITE" id="PS51196">
    <property type="entry name" value="SECA_MOTOR_DEAD"/>
    <property type="match status" value="1"/>
</dbReference>
<keyword evidence="3" id="KW-0811">Translocation</keyword>
<evidence type="ECO:0000313" key="7">
    <source>
        <dbReference type="EMBL" id="GMH28030.1"/>
    </source>
</evidence>
<dbReference type="Pfam" id="PF07517">
    <property type="entry name" value="SecA_DEAD"/>
    <property type="match status" value="1"/>
</dbReference>
<dbReference type="GO" id="GO:0017038">
    <property type="term" value="P:protein import"/>
    <property type="evidence" value="ECO:0007669"/>
    <property type="project" value="InterPro"/>
</dbReference>
<keyword evidence="2" id="KW-0653">Protein transport</keyword>
<dbReference type="GO" id="GO:0016020">
    <property type="term" value="C:membrane"/>
    <property type="evidence" value="ECO:0007669"/>
    <property type="project" value="InterPro"/>
</dbReference>
<dbReference type="InterPro" id="IPR011115">
    <property type="entry name" value="SecA_DEAD"/>
</dbReference>
<evidence type="ECO:0000256" key="1">
    <source>
        <dbReference type="ARBA" id="ARBA00012047"/>
    </source>
</evidence>
<dbReference type="GO" id="GO:0005524">
    <property type="term" value="F:ATP binding"/>
    <property type="evidence" value="ECO:0007669"/>
    <property type="project" value="InterPro"/>
</dbReference>
<dbReference type="GO" id="GO:0016464">
    <property type="term" value="F:chloroplast protein-transporting ATPase activity"/>
    <property type="evidence" value="ECO:0007669"/>
    <property type="project" value="UniProtKB-EC"/>
</dbReference>
<dbReference type="InterPro" id="IPR014001">
    <property type="entry name" value="Helicase_ATP-bd"/>
</dbReference>
<accession>A0AAD3TEE0</accession>
<dbReference type="GO" id="GO:0006886">
    <property type="term" value="P:intracellular protein transport"/>
    <property type="evidence" value="ECO:0007669"/>
    <property type="project" value="InterPro"/>
</dbReference>
<evidence type="ECO:0000259" key="5">
    <source>
        <dbReference type="PROSITE" id="PS51192"/>
    </source>
</evidence>
<comment type="caution">
    <text evidence="7">The sequence shown here is derived from an EMBL/GenBank/DDBJ whole genome shotgun (WGS) entry which is preliminary data.</text>
</comment>
<dbReference type="Gene3D" id="3.40.50.300">
    <property type="entry name" value="P-loop containing nucleotide triphosphate hydrolases"/>
    <property type="match status" value="1"/>
</dbReference>
<organism evidence="7 8">
    <name type="scientific">Nepenthes gracilis</name>
    <name type="common">Slender pitcher plant</name>
    <dbReference type="NCBI Taxonomy" id="150966"/>
    <lineage>
        <taxon>Eukaryota</taxon>
        <taxon>Viridiplantae</taxon>
        <taxon>Streptophyta</taxon>
        <taxon>Embryophyta</taxon>
        <taxon>Tracheophyta</taxon>
        <taxon>Spermatophyta</taxon>
        <taxon>Magnoliopsida</taxon>
        <taxon>eudicotyledons</taxon>
        <taxon>Gunneridae</taxon>
        <taxon>Pentapetalae</taxon>
        <taxon>Caryophyllales</taxon>
        <taxon>Nepenthaceae</taxon>
        <taxon>Nepenthes</taxon>
    </lineage>
</organism>
<dbReference type="InterPro" id="IPR027417">
    <property type="entry name" value="P-loop_NTPase"/>
</dbReference>